<dbReference type="EMBL" id="JADGIZ020000025">
    <property type="protein sequence ID" value="KAL2915321.1"/>
    <property type="molecule type" value="Genomic_DNA"/>
</dbReference>
<dbReference type="Pfam" id="PF04433">
    <property type="entry name" value="SWIRM"/>
    <property type="match status" value="1"/>
</dbReference>
<feature type="region of interest" description="Disordered" evidence="1">
    <location>
        <begin position="177"/>
        <end position="253"/>
    </location>
</feature>
<protein>
    <recommendedName>
        <fullName evidence="2">SWIRM domain-containing protein</fullName>
    </recommendedName>
</protein>
<dbReference type="InterPro" id="IPR036388">
    <property type="entry name" value="WH-like_DNA-bd_sf"/>
</dbReference>
<reference evidence="3 4" key="1">
    <citation type="submission" date="2023-09" db="EMBL/GenBank/DDBJ databases">
        <title>Pangenome analysis of Batrachochytrium dendrobatidis and related Chytrids.</title>
        <authorList>
            <person name="Yacoub M.N."/>
            <person name="Stajich J.E."/>
            <person name="James T.Y."/>
        </authorList>
    </citation>
    <scope>NUCLEOTIDE SEQUENCE [LARGE SCALE GENOMIC DNA]</scope>
    <source>
        <strain evidence="3 4">JEL0888</strain>
    </source>
</reference>
<dbReference type="SUPFAM" id="SSF46689">
    <property type="entry name" value="Homeodomain-like"/>
    <property type="match status" value="1"/>
</dbReference>
<evidence type="ECO:0000313" key="3">
    <source>
        <dbReference type="EMBL" id="KAL2915321.1"/>
    </source>
</evidence>
<dbReference type="InterPro" id="IPR009057">
    <property type="entry name" value="Homeodomain-like_sf"/>
</dbReference>
<sequence>MPVLLAQQPFKIRKDGSVARRRASIVPRQPKVVSDILAEMGLKDTPFDNAPYRNTTGAPEVVWKLGAQLLPLSPAMELYDLLTPEELSTCAILRILPKVYFDIKKTMLQAVRHHGPFKKREAQTWFRIDVNKICIIYDWFKDLGWIPNTAEWSPPGMGSGAAAAAAAAAAASVPTPAPVAGVKRRPPPPSVSTAGIHAHHAGPYSAQPSRPPSLIISSSSASSRGSPESAISSPSASPPPLSAPVSTKRPRFL</sequence>
<evidence type="ECO:0000256" key="1">
    <source>
        <dbReference type="SAM" id="MobiDB-lite"/>
    </source>
</evidence>
<comment type="caution">
    <text evidence="3">The sequence shown here is derived from an EMBL/GenBank/DDBJ whole genome shotgun (WGS) entry which is preliminary data.</text>
</comment>
<dbReference type="Gene3D" id="1.10.10.10">
    <property type="entry name" value="Winged helix-like DNA-binding domain superfamily/Winged helix DNA-binding domain"/>
    <property type="match status" value="1"/>
</dbReference>
<organism evidence="3 4">
    <name type="scientific">Polyrhizophydium stewartii</name>
    <dbReference type="NCBI Taxonomy" id="2732419"/>
    <lineage>
        <taxon>Eukaryota</taxon>
        <taxon>Fungi</taxon>
        <taxon>Fungi incertae sedis</taxon>
        <taxon>Chytridiomycota</taxon>
        <taxon>Chytridiomycota incertae sedis</taxon>
        <taxon>Chytridiomycetes</taxon>
        <taxon>Rhizophydiales</taxon>
        <taxon>Rhizophydiales incertae sedis</taxon>
        <taxon>Polyrhizophydium</taxon>
    </lineage>
</organism>
<feature type="compositionally biased region" description="Low complexity" evidence="1">
    <location>
        <begin position="212"/>
        <end position="235"/>
    </location>
</feature>
<name>A0ABR4N721_9FUNG</name>
<dbReference type="Proteomes" id="UP001527925">
    <property type="component" value="Unassembled WGS sequence"/>
</dbReference>
<dbReference type="PANTHER" id="PTHR12374:SF20">
    <property type="entry name" value="TRANSCRIPTIONAL ADAPTER 2-ALPHA"/>
    <property type="match status" value="1"/>
</dbReference>
<dbReference type="InterPro" id="IPR007526">
    <property type="entry name" value="SWIRM"/>
</dbReference>
<gene>
    <name evidence="3" type="ORF">HK105_205186</name>
</gene>
<proteinExistence type="predicted"/>
<keyword evidence="4" id="KW-1185">Reference proteome</keyword>
<accession>A0ABR4N721</accession>
<feature type="domain" description="SWIRM" evidence="2">
    <location>
        <begin position="80"/>
        <end position="146"/>
    </location>
</feature>
<dbReference type="PANTHER" id="PTHR12374">
    <property type="entry name" value="TRANSCRIPTIONAL ADAPTOR 2 ADA2 -RELATED"/>
    <property type="match status" value="1"/>
</dbReference>
<evidence type="ECO:0000313" key="4">
    <source>
        <dbReference type="Proteomes" id="UP001527925"/>
    </source>
</evidence>
<evidence type="ECO:0000259" key="2">
    <source>
        <dbReference type="Pfam" id="PF04433"/>
    </source>
</evidence>